<keyword evidence="7" id="KW-1185">Reference proteome</keyword>
<dbReference type="InterPro" id="IPR041380">
    <property type="entry name" value="Acetyltransf_17"/>
</dbReference>
<dbReference type="Pfam" id="PF13530">
    <property type="entry name" value="SCP2_2"/>
    <property type="match status" value="1"/>
</dbReference>
<evidence type="ECO:0000313" key="7">
    <source>
        <dbReference type="Proteomes" id="UP001164706"/>
    </source>
</evidence>
<keyword evidence="3 4" id="KW-0012">Acyltransferase</keyword>
<dbReference type="InterPro" id="IPR000182">
    <property type="entry name" value="GNAT_dom"/>
</dbReference>
<dbReference type="Gene3D" id="3.30.1050.10">
    <property type="entry name" value="SCP2 sterol-binding domain"/>
    <property type="match status" value="1"/>
</dbReference>
<reference evidence="6" key="1">
    <citation type="submission" date="2022-11" db="EMBL/GenBank/DDBJ databases">
        <title>Description of Microcella daejonensis nov. sp, isolated from riverside soil.</title>
        <authorList>
            <person name="Molina K.M."/>
            <person name="Kim S.B."/>
        </authorList>
    </citation>
    <scope>NUCLEOTIDE SEQUENCE</scope>
    <source>
        <strain evidence="6">MMS21-STM12</strain>
    </source>
</reference>
<dbReference type="Gene3D" id="3.40.630.30">
    <property type="match status" value="2"/>
</dbReference>
<gene>
    <name evidence="6" type="ORF">OVN18_00975</name>
</gene>
<dbReference type="NCBIfam" id="NF002367">
    <property type="entry name" value="PRK01346.1-4"/>
    <property type="match status" value="1"/>
</dbReference>
<dbReference type="InterPro" id="IPR016181">
    <property type="entry name" value="Acyl_CoA_acyltransferase"/>
</dbReference>
<evidence type="ECO:0000313" key="6">
    <source>
        <dbReference type="EMBL" id="WAB81630.1"/>
    </source>
</evidence>
<name>A0A9E8ML60_9MICO</name>
<accession>A0A9E8ML60</accession>
<feature type="active site" description="Proton donor" evidence="4">
    <location>
        <position position="150"/>
    </location>
</feature>
<dbReference type="KEGG" id="mdb:OVN18_00975"/>
<dbReference type="EC" id="2.3.1.-" evidence="6"/>
<dbReference type="AlphaFoldDB" id="A0A9E8ML60"/>
<dbReference type="RefSeq" id="WP_267781408.1">
    <property type="nucleotide sequence ID" value="NZ_CP113089.1"/>
</dbReference>
<dbReference type="PANTHER" id="PTHR37817">
    <property type="entry name" value="N-ACETYLTRANSFERASE EIS"/>
    <property type="match status" value="1"/>
</dbReference>
<dbReference type="HAMAP" id="MF_01812">
    <property type="entry name" value="Eis"/>
    <property type="match status" value="1"/>
</dbReference>
<comment type="subunit">
    <text evidence="4">Homohexamer; trimer of dimers.</text>
</comment>
<evidence type="ECO:0000256" key="3">
    <source>
        <dbReference type="ARBA" id="ARBA00023315"/>
    </source>
</evidence>
<evidence type="ECO:0000259" key="5">
    <source>
        <dbReference type="PROSITE" id="PS51186"/>
    </source>
</evidence>
<dbReference type="SUPFAM" id="SSF55729">
    <property type="entry name" value="Acyl-CoA N-acyltransferases (Nat)"/>
    <property type="match status" value="1"/>
</dbReference>
<feature type="binding site" evidence="4">
    <location>
        <begin position="109"/>
        <end position="111"/>
    </location>
    <ligand>
        <name>acetyl-CoA</name>
        <dbReference type="ChEBI" id="CHEBI:57288"/>
    </ligand>
</feature>
<sequence length="432" mass="46655">MDELFRTLPADAASTDVLAAGGLRYGLVGADPDERDAFSQAVSRGFYSSIAEAEELYEAREAYDDRRTTAVWDDSAAEPETPVATVDSWPTPLTMPGGGSLPAWAISGVTVAPTHRRRGIARALLEGELRTARALRLPIAALTVSEATIYGRFGFAPVASAVDLVIDTRRAAWTGPQAKGRVHFVQRDALRTIAPGIQQRARVAGDVDRWPGYWDRLLGLRASLAKKAADLRAVRYDDEHGEPQGFVVYRVKDAGADFSRHPVEVVDLVAATTDAYAGLWRYLLELDLVHEITVDLRSVDEPLRWMVADPRAVRTRAHSDHLWTRILDVAVALEGRRWQTAGAIVLEVTDPLGFAAGRFSLAVDEAGRATVMTTDAPAEVTLDAGALAAVHLGGTSPLTLAAAGRASGGQEALERLHALAVTPVPPRLSFWF</sequence>
<feature type="active site" description="Proton acceptor; via carboxylate" evidence="4">
    <location>
        <position position="432"/>
    </location>
</feature>
<dbReference type="InterPro" id="IPR036527">
    <property type="entry name" value="SCP2_sterol-bd_dom_sf"/>
</dbReference>
<dbReference type="InterPro" id="IPR025559">
    <property type="entry name" value="Eis_dom"/>
</dbReference>
<dbReference type="PANTHER" id="PTHR37817:SF1">
    <property type="entry name" value="N-ACETYLTRANSFERASE EIS"/>
    <property type="match status" value="1"/>
</dbReference>
<keyword evidence="2 4" id="KW-0808">Transferase</keyword>
<dbReference type="PROSITE" id="PS51186">
    <property type="entry name" value="GNAT"/>
    <property type="match status" value="1"/>
</dbReference>
<dbReference type="Proteomes" id="UP001164706">
    <property type="component" value="Chromosome"/>
</dbReference>
<comment type="similarity">
    <text evidence="1 4">Belongs to the acetyltransferase Eis family.</text>
</comment>
<dbReference type="CDD" id="cd04301">
    <property type="entry name" value="NAT_SF"/>
    <property type="match status" value="1"/>
</dbReference>
<proteinExistence type="inferred from homology"/>
<dbReference type="EMBL" id="CP113089">
    <property type="protein sequence ID" value="WAB81630.1"/>
    <property type="molecule type" value="Genomic_DNA"/>
</dbReference>
<feature type="binding site" evidence="4">
    <location>
        <begin position="145"/>
        <end position="146"/>
    </location>
    <ligand>
        <name>acetyl-CoA</name>
        <dbReference type="ChEBI" id="CHEBI:57288"/>
    </ligand>
</feature>
<dbReference type="InterPro" id="IPR051554">
    <property type="entry name" value="Acetyltransferase_Eis"/>
</dbReference>
<organism evidence="6 7">
    <name type="scientific">Microcella daejeonensis</name>
    <dbReference type="NCBI Taxonomy" id="2994971"/>
    <lineage>
        <taxon>Bacteria</taxon>
        <taxon>Bacillati</taxon>
        <taxon>Actinomycetota</taxon>
        <taxon>Actinomycetes</taxon>
        <taxon>Micrococcales</taxon>
        <taxon>Microbacteriaceae</taxon>
        <taxon>Microcella</taxon>
    </lineage>
</organism>
<protein>
    <submittedName>
        <fullName evidence="6">GNAT family N-acetyltransferase</fullName>
        <ecNumber evidence="6">2.3.1.-</ecNumber>
    </submittedName>
</protein>
<evidence type="ECO:0000256" key="1">
    <source>
        <dbReference type="ARBA" id="ARBA00009213"/>
    </source>
</evidence>
<dbReference type="GO" id="GO:0034069">
    <property type="term" value="F:aminoglycoside N-acetyltransferase activity"/>
    <property type="evidence" value="ECO:0007669"/>
    <property type="project" value="TreeGrafter"/>
</dbReference>
<dbReference type="InterPro" id="IPR022902">
    <property type="entry name" value="NAcTrfase_Eis"/>
</dbReference>
<evidence type="ECO:0000256" key="2">
    <source>
        <dbReference type="ARBA" id="ARBA00022679"/>
    </source>
</evidence>
<dbReference type="GO" id="GO:0030649">
    <property type="term" value="P:aminoglycoside antibiotic catabolic process"/>
    <property type="evidence" value="ECO:0007669"/>
    <property type="project" value="TreeGrafter"/>
</dbReference>
<dbReference type="Pfam" id="PF13527">
    <property type="entry name" value="Acetyltransf_9"/>
    <property type="match status" value="1"/>
</dbReference>
<feature type="binding site" evidence="4">
    <location>
        <begin position="117"/>
        <end position="122"/>
    </location>
    <ligand>
        <name>acetyl-CoA</name>
        <dbReference type="ChEBI" id="CHEBI:57288"/>
    </ligand>
</feature>
<evidence type="ECO:0000256" key="4">
    <source>
        <dbReference type="HAMAP-Rule" id="MF_01812"/>
    </source>
</evidence>
<dbReference type="SUPFAM" id="SSF55718">
    <property type="entry name" value="SCP-like"/>
    <property type="match status" value="1"/>
</dbReference>
<dbReference type="Pfam" id="PF17668">
    <property type="entry name" value="Acetyltransf_17"/>
    <property type="match status" value="1"/>
</dbReference>
<feature type="domain" description="N-acetyltransferase" evidence="5">
    <location>
        <begin position="25"/>
        <end position="176"/>
    </location>
</feature>